<dbReference type="CDD" id="cd06346">
    <property type="entry name" value="PBP1_ABC_ligand_binding-like"/>
    <property type="match status" value="1"/>
</dbReference>
<dbReference type="OrthoDB" id="9791590at2"/>
<dbReference type="InterPro" id="IPR028081">
    <property type="entry name" value="Leu-bd"/>
</dbReference>
<evidence type="ECO:0000313" key="7">
    <source>
        <dbReference type="Proteomes" id="UP000186141"/>
    </source>
</evidence>
<dbReference type="PANTHER" id="PTHR30483">
    <property type="entry name" value="LEUCINE-SPECIFIC-BINDING PROTEIN"/>
    <property type="match status" value="1"/>
</dbReference>
<evidence type="ECO:0000313" key="6">
    <source>
        <dbReference type="EMBL" id="SIS95316.1"/>
    </source>
</evidence>
<dbReference type="AlphaFoldDB" id="A0A1N7NAI1"/>
<dbReference type="Gene3D" id="3.40.50.2300">
    <property type="match status" value="2"/>
</dbReference>
<keyword evidence="3" id="KW-0029">Amino-acid transport</keyword>
<keyword evidence="7" id="KW-1185">Reference proteome</keyword>
<dbReference type="EMBL" id="FTOT01000003">
    <property type="protein sequence ID" value="SIS95316.1"/>
    <property type="molecule type" value="Genomic_DNA"/>
</dbReference>
<reference evidence="6 7" key="1">
    <citation type="submission" date="2017-01" db="EMBL/GenBank/DDBJ databases">
        <authorList>
            <person name="Mah S.A."/>
            <person name="Swanson W.J."/>
            <person name="Moy G.W."/>
            <person name="Vacquier V.D."/>
        </authorList>
    </citation>
    <scope>NUCLEOTIDE SEQUENCE [LARGE SCALE GENOMIC DNA]</scope>
    <source>
        <strain evidence="6 7">DSM 26375</strain>
    </source>
</reference>
<organism evidence="6 7">
    <name type="scientific">Gemmobacter megaterium</name>
    <dbReference type="NCBI Taxonomy" id="1086013"/>
    <lineage>
        <taxon>Bacteria</taxon>
        <taxon>Pseudomonadati</taxon>
        <taxon>Pseudomonadota</taxon>
        <taxon>Alphaproteobacteria</taxon>
        <taxon>Rhodobacterales</taxon>
        <taxon>Paracoccaceae</taxon>
        <taxon>Gemmobacter</taxon>
    </lineage>
</organism>
<evidence type="ECO:0000259" key="5">
    <source>
        <dbReference type="Pfam" id="PF13458"/>
    </source>
</evidence>
<dbReference type="Pfam" id="PF13458">
    <property type="entry name" value="Peripla_BP_6"/>
    <property type="match status" value="1"/>
</dbReference>
<comment type="similarity">
    <text evidence="1">Belongs to the leucine-binding protein family.</text>
</comment>
<dbReference type="PANTHER" id="PTHR30483:SF6">
    <property type="entry name" value="PERIPLASMIC BINDING PROTEIN OF ABC TRANSPORTER FOR NATURAL AMINO ACIDS"/>
    <property type="match status" value="1"/>
</dbReference>
<feature type="domain" description="Leucine-binding protein" evidence="5">
    <location>
        <begin position="30"/>
        <end position="337"/>
    </location>
</feature>
<evidence type="ECO:0000256" key="2">
    <source>
        <dbReference type="ARBA" id="ARBA00022729"/>
    </source>
</evidence>
<dbReference type="RefSeq" id="WP_076530696.1">
    <property type="nucleotide sequence ID" value="NZ_BMEH01000003.1"/>
</dbReference>
<feature type="signal peptide" evidence="4">
    <location>
        <begin position="1"/>
        <end position="25"/>
    </location>
</feature>
<keyword evidence="3" id="KW-0813">Transport</keyword>
<dbReference type="SUPFAM" id="SSF53822">
    <property type="entry name" value="Periplasmic binding protein-like I"/>
    <property type="match status" value="1"/>
</dbReference>
<accession>A0A1N7NAI1</accession>
<evidence type="ECO:0000256" key="1">
    <source>
        <dbReference type="ARBA" id="ARBA00010062"/>
    </source>
</evidence>
<dbReference type="InterPro" id="IPR028082">
    <property type="entry name" value="Peripla_BP_I"/>
</dbReference>
<evidence type="ECO:0000256" key="3">
    <source>
        <dbReference type="ARBA" id="ARBA00022970"/>
    </source>
</evidence>
<keyword evidence="2 4" id="KW-0732">Signal</keyword>
<evidence type="ECO:0000256" key="4">
    <source>
        <dbReference type="SAM" id="SignalP"/>
    </source>
</evidence>
<protein>
    <submittedName>
        <fullName evidence="6">Branched-chain amino acid transport system substrate-binding protein</fullName>
    </submittedName>
</protein>
<dbReference type="InterPro" id="IPR051010">
    <property type="entry name" value="BCAA_transport"/>
</dbReference>
<gene>
    <name evidence="6" type="ORF">SAMN05421774_103243</name>
</gene>
<feature type="chain" id="PRO_5012523646" evidence="4">
    <location>
        <begin position="26"/>
        <end position="420"/>
    </location>
</feature>
<name>A0A1N7NAI1_9RHOB</name>
<dbReference type="Proteomes" id="UP000186141">
    <property type="component" value="Unassembled WGS sequence"/>
</dbReference>
<dbReference type="GO" id="GO:0006865">
    <property type="term" value="P:amino acid transport"/>
    <property type="evidence" value="ECO:0007669"/>
    <property type="project" value="UniProtKB-KW"/>
</dbReference>
<dbReference type="STRING" id="1086013.SAMN05421774_103243"/>
<proteinExistence type="inferred from homology"/>
<sequence length="420" mass="43236">MKRKLTGFAALAALAIMAQAGTAAAQDCAVKVGVVYPTSIDWGKPIAATALWVTDMINEAGGIDGCKFEAVLRDDQSDPKVGVDAAKALVDLDKVQLLLGTVASGVTIPMLTSVTAPAGVMQMSCCSSSNRLTQIAAEGTTKGLWFRTFATSNVQASVAAILARDSGYKTISILYKNDDWGQDIAKLAAAAFEAAGVTVVGSTAITDGQPSYRAEVTEALGAKADAVYMAIYPKEGISVVREWLSLGGTQNIIGTNSLKSDEFKEAVGMRYLANFQGTDTSTPRTDSATAFVDAYTAQFGAAPSGPGLPNSFDAAAIALLAYAAAGKDAKGADIAAKVPMVTDPAGEKIGGTVEGFTKALALLKEGKSVSYQGGTGAVVFDANGDVSAPAVAWAFGDSGIEEKRYIPLEEVGAFMDSMAK</sequence>